<sequence>MTLLPALLEGEWAPEPTTFGAGGAEPYAAALKNADDVLYLRRASSGEHATIDAGRWSADADDTDLCLLDGITGPVLDIGCGPGRMVRAAMGRGLTALGLDVSETAVRMAADAGLDVLQGSVFDPLPREGAWAAALLVDGNIGIGGDASALLARCAELLAPSGVLLVEVSQDAARDDSYLGTIEDATGSRSAVFPWAEIGIDGLRDRAGAAGLVVSQDWRLDGRWFARLLRA</sequence>
<dbReference type="InterPro" id="IPR041698">
    <property type="entry name" value="Methyltransf_25"/>
</dbReference>
<protein>
    <submittedName>
        <fullName evidence="2">Class I SAM-dependent methyltransferase</fullName>
    </submittedName>
</protein>
<organism evidence="2 3">
    <name type="scientific">Cryobacterium cheniae</name>
    <dbReference type="NCBI Taxonomy" id="1259262"/>
    <lineage>
        <taxon>Bacteria</taxon>
        <taxon>Bacillati</taxon>
        <taxon>Actinomycetota</taxon>
        <taxon>Actinomycetes</taxon>
        <taxon>Micrococcales</taxon>
        <taxon>Microbacteriaceae</taxon>
        <taxon>Cryobacterium</taxon>
    </lineage>
</organism>
<feature type="domain" description="Methyltransferase" evidence="1">
    <location>
        <begin position="75"/>
        <end position="162"/>
    </location>
</feature>
<dbReference type="EMBL" id="SOGN01000007">
    <property type="protein sequence ID" value="TFC84081.1"/>
    <property type="molecule type" value="Genomic_DNA"/>
</dbReference>
<keyword evidence="2" id="KW-0489">Methyltransferase</keyword>
<accession>A0A4R8XX94</accession>
<dbReference type="OrthoDB" id="4484556at2"/>
<evidence type="ECO:0000313" key="2">
    <source>
        <dbReference type="EMBL" id="TFC84081.1"/>
    </source>
</evidence>
<gene>
    <name evidence="2" type="ORF">E3T23_00750</name>
</gene>
<dbReference type="GO" id="GO:0032259">
    <property type="term" value="P:methylation"/>
    <property type="evidence" value="ECO:0007669"/>
    <property type="project" value="UniProtKB-KW"/>
</dbReference>
<evidence type="ECO:0000259" key="1">
    <source>
        <dbReference type="Pfam" id="PF13649"/>
    </source>
</evidence>
<proteinExistence type="predicted"/>
<dbReference type="Gene3D" id="3.40.50.150">
    <property type="entry name" value="Vaccinia Virus protein VP39"/>
    <property type="match status" value="1"/>
</dbReference>
<name>A0A4R8XX94_9MICO</name>
<dbReference type="SUPFAM" id="SSF53335">
    <property type="entry name" value="S-adenosyl-L-methionine-dependent methyltransferases"/>
    <property type="match status" value="1"/>
</dbReference>
<keyword evidence="3" id="KW-1185">Reference proteome</keyword>
<evidence type="ECO:0000313" key="3">
    <source>
        <dbReference type="Proteomes" id="UP000298433"/>
    </source>
</evidence>
<dbReference type="GO" id="GO:0008168">
    <property type="term" value="F:methyltransferase activity"/>
    <property type="evidence" value="ECO:0007669"/>
    <property type="project" value="UniProtKB-KW"/>
</dbReference>
<dbReference type="Pfam" id="PF13649">
    <property type="entry name" value="Methyltransf_25"/>
    <property type="match status" value="1"/>
</dbReference>
<dbReference type="InterPro" id="IPR029063">
    <property type="entry name" value="SAM-dependent_MTases_sf"/>
</dbReference>
<reference evidence="2 3" key="1">
    <citation type="submission" date="2019-03" db="EMBL/GenBank/DDBJ databases">
        <title>Genomics of glacier-inhabiting Cryobacterium strains.</title>
        <authorList>
            <person name="Liu Q."/>
            <person name="Xin Y.-H."/>
        </authorList>
    </citation>
    <scope>NUCLEOTIDE SEQUENCE [LARGE SCALE GENOMIC DNA]</scope>
    <source>
        <strain evidence="2 3">TMT2-48-2</strain>
    </source>
</reference>
<dbReference type="Proteomes" id="UP000298433">
    <property type="component" value="Unassembled WGS sequence"/>
</dbReference>
<dbReference type="RefSeq" id="WP_134368513.1">
    <property type="nucleotide sequence ID" value="NZ_SOGN01000007.1"/>
</dbReference>
<keyword evidence="2" id="KW-0808">Transferase</keyword>
<dbReference type="AlphaFoldDB" id="A0A4R8XX94"/>
<dbReference type="CDD" id="cd02440">
    <property type="entry name" value="AdoMet_MTases"/>
    <property type="match status" value="1"/>
</dbReference>
<comment type="caution">
    <text evidence="2">The sequence shown here is derived from an EMBL/GenBank/DDBJ whole genome shotgun (WGS) entry which is preliminary data.</text>
</comment>